<name>A0ABT7UXG5_9LACO</name>
<protein>
    <recommendedName>
        <fullName evidence="6">Dipeptidase</fullName>
        <ecNumber evidence="6">3.4.-.-</ecNumber>
    </recommendedName>
</protein>
<proteinExistence type="inferred from homology"/>
<comment type="catalytic activity">
    <reaction evidence="1">
        <text>an L-aminoacyl-L-amino acid + H2O = 2 an L-alpha-amino acid</text>
        <dbReference type="Rhea" id="RHEA:48940"/>
        <dbReference type="ChEBI" id="CHEBI:15377"/>
        <dbReference type="ChEBI" id="CHEBI:59869"/>
        <dbReference type="ChEBI" id="CHEBI:77460"/>
        <dbReference type="EC" id="3.4.13.19"/>
    </reaction>
</comment>
<reference evidence="7 8" key="2">
    <citation type="submission" date="2023-06" db="EMBL/GenBank/DDBJ databases">
        <authorList>
            <person name="Zeman M."/>
            <person name="Kubasova T."/>
            <person name="Jahodarova E."/>
            <person name="Nykrynova M."/>
            <person name="Rychlik I."/>
        </authorList>
    </citation>
    <scope>NUCLEOTIDE SEQUENCE [LARGE SCALE GENOMIC DNA]</scope>
    <source>
        <strain evidence="7 8">161_Gplus</strain>
    </source>
</reference>
<dbReference type="PANTHER" id="PTHR12994:SF17">
    <property type="entry name" value="LD30995P"/>
    <property type="match status" value="1"/>
</dbReference>
<sequence>MPCTTILAGKKATADGSTLVARNEDFGHAFNPKRFIVVEPDQQPRQYQSVTNKAQFDLPANPMRYTAVPEIPSVAKKMGIWGEAGINAANVTMSATETSTTNSRVLGIDPLVKQGVGEEDLVTLVLPYIHSAREGVQLLGKYLRKYGTYESNGVAFSDKDEVWYMETIGGHHWIAQRIPDDCYVVAPNWFAVTDFDFQSADTMASDDLEQLIIDHHLDIDGSGDGYNLRHIFGSHNDSDYRYNIPRQWYVQRLFNPSADPQPDDPDMPFARQPEHLLTIEDVKYALSSHYQHTPYDPYSDLGTPAQQHAFRPIGLQRNSEIHILQIRSDVPAKLAGICWLAFGPNAYNALAPFYTNVEDTPAAYRDTKEHYDINNMYWMTHTLATIGDEHPKRYEAAIEEMKQNTIAAGRHILLTTDKAAAELDGDQLQAKLGAANDQTAQQAYALAMKCLGSMVETGSLQIRLNF</sequence>
<dbReference type="Proteomes" id="UP001529343">
    <property type="component" value="Unassembled WGS sequence"/>
</dbReference>
<dbReference type="RefSeq" id="WP_289586017.1">
    <property type="nucleotide sequence ID" value="NZ_JAUDDW010000012.1"/>
</dbReference>
<dbReference type="PANTHER" id="PTHR12994">
    <property type="entry name" value="SECERNIN"/>
    <property type="match status" value="1"/>
</dbReference>
<comment type="caution">
    <text evidence="7">The sequence shown here is derived from an EMBL/GenBank/DDBJ whole genome shotgun (WGS) entry which is preliminary data.</text>
</comment>
<evidence type="ECO:0000256" key="6">
    <source>
        <dbReference type="RuleBase" id="RU364089"/>
    </source>
</evidence>
<comment type="similarity">
    <text evidence="2 6">Belongs to the peptidase C69 family.</text>
</comment>
<reference evidence="8" key="1">
    <citation type="submission" date="2023-06" db="EMBL/GenBank/DDBJ databases">
        <title>Identification and characterization of horizontal gene transfer across gut microbiota members of farm animals based on homology search.</title>
        <authorList>
            <person name="Zeman M."/>
            <person name="Kubasova T."/>
            <person name="Jahodarova E."/>
            <person name="Nykrynova M."/>
            <person name="Rychlik I."/>
        </authorList>
    </citation>
    <scope>NUCLEOTIDE SEQUENCE [LARGE SCALE GENOMIC DNA]</scope>
    <source>
        <strain evidence="8">161_Gplus</strain>
    </source>
</reference>
<dbReference type="Pfam" id="PF03577">
    <property type="entry name" value="Peptidase_C69"/>
    <property type="match status" value="1"/>
</dbReference>
<keyword evidence="5 6" id="KW-0224">Dipeptidase</keyword>
<keyword evidence="8" id="KW-1185">Reference proteome</keyword>
<evidence type="ECO:0000256" key="5">
    <source>
        <dbReference type="ARBA" id="ARBA00022997"/>
    </source>
</evidence>
<accession>A0ABT7UXG5</accession>
<evidence type="ECO:0000313" key="8">
    <source>
        <dbReference type="Proteomes" id="UP001529343"/>
    </source>
</evidence>
<dbReference type="EMBL" id="JAUDDW010000012">
    <property type="protein sequence ID" value="MDM8266388.1"/>
    <property type="molecule type" value="Genomic_DNA"/>
</dbReference>
<keyword evidence="4 6" id="KW-0378">Hydrolase</keyword>
<dbReference type="EC" id="3.4.-.-" evidence="6"/>
<evidence type="ECO:0000256" key="4">
    <source>
        <dbReference type="ARBA" id="ARBA00022801"/>
    </source>
</evidence>
<gene>
    <name evidence="7" type="ORF">QUW44_04300</name>
</gene>
<evidence type="ECO:0000256" key="1">
    <source>
        <dbReference type="ARBA" id="ARBA00001670"/>
    </source>
</evidence>
<dbReference type="InterPro" id="IPR047804">
    <property type="entry name" value="C69_dipept_A-like"/>
</dbReference>
<organism evidence="7 8">
    <name type="scientific">Limosilactobacillus pontis</name>
    <dbReference type="NCBI Taxonomy" id="35787"/>
    <lineage>
        <taxon>Bacteria</taxon>
        <taxon>Bacillati</taxon>
        <taxon>Bacillota</taxon>
        <taxon>Bacilli</taxon>
        <taxon>Lactobacillales</taxon>
        <taxon>Lactobacillaceae</taxon>
        <taxon>Limosilactobacillus</taxon>
    </lineage>
</organism>
<dbReference type="NCBIfam" id="NF033678">
    <property type="entry name" value="C69_fam_dipept"/>
    <property type="match status" value="1"/>
</dbReference>
<keyword evidence="3 6" id="KW-0645">Protease</keyword>
<dbReference type="Gene3D" id="3.60.60.10">
    <property type="entry name" value="Penicillin V Acylase, Chain A"/>
    <property type="match status" value="1"/>
</dbReference>
<evidence type="ECO:0000313" key="7">
    <source>
        <dbReference type="EMBL" id="MDM8266388.1"/>
    </source>
</evidence>
<dbReference type="InterPro" id="IPR005322">
    <property type="entry name" value="Peptidase_C69"/>
</dbReference>
<dbReference type="GO" id="GO:0016805">
    <property type="term" value="F:dipeptidase activity"/>
    <property type="evidence" value="ECO:0007669"/>
    <property type="project" value="UniProtKB-KW"/>
</dbReference>
<evidence type="ECO:0000256" key="3">
    <source>
        <dbReference type="ARBA" id="ARBA00022670"/>
    </source>
</evidence>
<evidence type="ECO:0000256" key="2">
    <source>
        <dbReference type="ARBA" id="ARBA00007225"/>
    </source>
</evidence>